<dbReference type="Pfam" id="PF01822">
    <property type="entry name" value="WSC"/>
    <property type="match status" value="2"/>
</dbReference>
<keyword evidence="9" id="KW-1185">Reference proteome</keyword>
<organism evidence="8 9">
    <name type="scientific">Immersiella caudata</name>
    <dbReference type="NCBI Taxonomy" id="314043"/>
    <lineage>
        <taxon>Eukaryota</taxon>
        <taxon>Fungi</taxon>
        <taxon>Dikarya</taxon>
        <taxon>Ascomycota</taxon>
        <taxon>Pezizomycotina</taxon>
        <taxon>Sordariomycetes</taxon>
        <taxon>Sordariomycetidae</taxon>
        <taxon>Sordariales</taxon>
        <taxon>Lasiosphaeriaceae</taxon>
        <taxon>Immersiella</taxon>
    </lineage>
</organism>
<keyword evidence="3" id="KW-0732">Signal</keyword>
<evidence type="ECO:0000256" key="5">
    <source>
        <dbReference type="ARBA" id="ARBA00023136"/>
    </source>
</evidence>
<dbReference type="PANTHER" id="PTHR24269:SF16">
    <property type="entry name" value="PROTEIN SLG1"/>
    <property type="match status" value="1"/>
</dbReference>
<feature type="domain" description="WSC" evidence="7">
    <location>
        <begin position="111"/>
        <end position="206"/>
    </location>
</feature>
<feature type="domain" description="WSC" evidence="7">
    <location>
        <begin position="1"/>
        <end position="93"/>
    </location>
</feature>
<keyword evidence="2" id="KW-0812">Transmembrane</keyword>
<reference evidence="8" key="1">
    <citation type="submission" date="2023-06" db="EMBL/GenBank/DDBJ databases">
        <title>Genome-scale phylogeny and comparative genomics of the fungal order Sordariales.</title>
        <authorList>
            <consortium name="Lawrence Berkeley National Laboratory"/>
            <person name="Hensen N."/>
            <person name="Bonometti L."/>
            <person name="Westerberg I."/>
            <person name="Brannstrom I.O."/>
            <person name="Guillou S."/>
            <person name="Cros-Aarteil S."/>
            <person name="Calhoun S."/>
            <person name="Haridas S."/>
            <person name="Kuo A."/>
            <person name="Mondo S."/>
            <person name="Pangilinan J."/>
            <person name="Riley R."/>
            <person name="Labutti K."/>
            <person name="Andreopoulos B."/>
            <person name="Lipzen A."/>
            <person name="Chen C."/>
            <person name="Yanf M."/>
            <person name="Daum C."/>
            <person name="Ng V."/>
            <person name="Clum A."/>
            <person name="Steindorff A."/>
            <person name="Ohm R."/>
            <person name="Martin F."/>
            <person name="Silar P."/>
            <person name="Natvig D."/>
            <person name="Lalanne C."/>
            <person name="Gautier V."/>
            <person name="Ament-Velasquez S.L."/>
            <person name="Kruys A."/>
            <person name="Hutchinson M.I."/>
            <person name="Powell A.J."/>
            <person name="Barry K."/>
            <person name="Miller A.N."/>
            <person name="Grigoriev I.V."/>
            <person name="Debuchy R."/>
            <person name="Gladieux P."/>
            <person name="Thoren M.H."/>
            <person name="Johannesson H."/>
        </authorList>
    </citation>
    <scope>NUCLEOTIDE SEQUENCE</scope>
    <source>
        <strain evidence="8">CBS 606.72</strain>
    </source>
</reference>
<keyword evidence="4" id="KW-1133">Transmembrane helix</keyword>
<dbReference type="InterPro" id="IPR002889">
    <property type="entry name" value="WSC_carb-bd"/>
</dbReference>
<protein>
    <submittedName>
        <fullName evidence="8">WSC domain-containing protein</fullName>
    </submittedName>
</protein>
<evidence type="ECO:0000256" key="2">
    <source>
        <dbReference type="ARBA" id="ARBA00022692"/>
    </source>
</evidence>
<dbReference type="GO" id="GO:0005886">
    <property type="term" value="C:plasma membrane"/>
    <property type="evidence" value="ECO:0007669"/>
    <property type="project" value="TreeGrafter"/>
</dbReference>
<evidence type="ECO:0000256" key="6">
    <source>
        <dbReference type="ARBA" id="ARBA00023180"/>
    </source>
</evidence>
<dbReference type="AlphaFoldDB" id="A0AA39XD84"/>
<evidence type="ECO:0000313" key="9">
    <source>
        <dbReference type="Proteomes" id="UP001175000"/>
    </source>
</evidence>
<evidence type="ECO:0000256" key="3">
    <source>
        <dbReference type="ARBA" id="ARBA00022729"/>
    </source>
</evidence>
<evidence type="ECO:0000259" key="7">
    <source>
        <dbReference type="PROSITE" id="PS51212"/>
    </source>
</evidence>
<dbReference type="InterPro" id="IPR051836">
    <property type="entry name" value="Kremen_rcpt"/>
</dbReference>
<dbReference type="PROSITE" id="PS51212">
    <property type="entry name" value="WSC"/>
    <property type="match status" value="2"/>
</dbReference>
<gene>
    <name evidence="8" type="ORF">B0T14DRAFT_418087</name>
</gene>
<keyword evidence="6" id="KW-0325">Glycoprotein</keyword>
<name>A0AA39XD84_9PEZI</name>
<proteinExistence type="predicted"/>
<comment type="caution">
    <text evidence="8">The sequence shown here is derived from an EMBL/GenBank/DDBJ whole genome shotgun (WGS) entry which is preliminary data.</text>
</comment>
<sequence length="260" mass="28378">MLGCYDDLSNGWRTLADDRTTDDGMTLEMCKTHCVDDNGYPFFGVEYGEECHCGWRVDEDATRVGDTQCGMPCNGDASQTCGDDRRLNVYGVEDTPDYRLTAFEVNPLGPNIVYQGCYTDDDEYEWALSERIVWSDGEQSVRKCAWYCFYEGFNLFGAEEGGYCMCGTSLHQDSIQTADSECDMPCTGDGSEKCGGPYRLSLYEWNWSNYRGSGGSAARGAVAPSSAPRGAKLGIGAGFTVVTEKPPSARGSAGKGRSVE</sequence>
<accession>A0AA39XD84</accession>
<keyword evidence="5" id="KW-0472">Membrane</keyword>
<comment type="subcellular location">
    <subcellularLocation>
        <location evidence="1">Membrane</location>
        <topology evidence="1">Single-pass membrane protein</topology>
    </subcellularLocation>
</comment>
<dbReference type="EMBL" id="JAULSU010000001">
    <property type="protein sequence ID" value="KAK0631555.1"/>
    <property type="molecule type" value="Genomic_DNA"/>
</dbReference>
<dbReference type="SMART" id="SM00321">
    <property type="entry name" value="WSC"/>
    <property type="match status" value="2"/>
</dbReference>
<evidence type="ECO:0000256" key="1">
    <source>
        <dbReference type="ARBA" id="ARBA00004167"/>
    </source>
</evidence>
<evidence type="ECO:0000256" key="4">
    <source>
        <dbReference type="ARBA" id="ARBA00022989"/>
    </source>
</evidence>
<dbReference type="PANTHER" id="PTHR24269">
    <property type="entry name" value="KREMEN PROTEIN"/>
    <property type="match status" value="1"/>
</dbReference>
<evidence type="ECO:0000313" key="8">
    <source>
        <dbReference type="EMBL" id="KAK0631555.1"/>
    </source>
</evidence>
<dbReference type="Proteomes" id="UP001175000">
    <property type="component" value="Unassembled WGS sequence"/>
</dbReference>